<dbReference type="AlphaFoldDB" id="A0AAW4PHH6"/>
<dbReference type="SUPFAM" id="SSF55781">
    <property type="entry name" value="GAF domain-like"/>
    <property type="match status" value="1"/>
</dbReference>
<reference evidence="3 4" key="1">
    <citation type="submission" date="2021-06" db="EMBL/GenBank/DDBJ databases">
        <title>Halomicroarcula sp. a new haloarchaeum isolated from saline soil.</title>
        <authorList>
            <person name="Duran-Viseras A."/>
            <person name="Sanchez-Porro C."/>
            <person name="Ventosa A."/>
        </authorList>
    </citation>
    <scope>NUCLEOTIDE SEQUENCE [LARGE SCALE GENOMIC DNA]</scope>
    <source>
        <strain evidence="3 4">F27</strain>
    </source>
</reference>
<organism evidence="3 4">
    <name type="scientific">Haloarcula nitratireducens</name>
    <dbReference type="NCBI Taxonomy" id="2487749"/>
    <lineage>
        <taxon>Archaea</taxon>
        <taxon>Methanobacteriati</taxon>
        <taxon>Methanobacteriota</taxon>
        <taxon>Stenosarchaea group</taxon>
        <taxon>Halobacteria</taxon>
        <taxon>Halobacteriales</taxon>
        <taxon>Haloarculaceae</taxon>
        <taxon>Haloarcula</taxon>
    </lineage>
</organism>
<evidence type="ECO:0000259" key="2">
    <source>
        <dbReference type="PROSITE" id="PS51078"/>
    </source>
</evidence>
<dbReference type="InterPro" id="IPR029016">
    <property type="entry name" value="GAF-like_dom_sf"/>
</dbReference>
<gene>
    <name evidence="3" type="ORF">EGH23_19325</name>
</gene>
<dbReference type="EMBL" id="RKLT01000013">
    <property type="protein sequence ID" value="MBX0297033.1"/>
    <property type="molecule type" value="Genomic_DNA"/>
</dbReference>
<evidence type="ECO:0000313" key="4">
    <source>
        <dbReference type="Proteomes" id="UP001430455"/>
    </source>
</evidence>
<dbReference type="InterPro" id="IPR014757">
    <property type="entry name" value="Tscrpt_reg_IclR_C"/>
</dbReference>
<sequence length="137" mass="15582">MPMMLPWVPKTILAHKPGEQRNDIGRKARSPRDHRQDDDRPRHLREDLPEICEGDYNINDEGHHDGLRCLAAPVFGNGDCVFGDERRRLSEPGIRQALHRGDPTSPQGAGQRCRTQRHLLLTASGAERPWVRERGAQ</sequence>
<name>A0AAW4PHH6_9EURY</name>
<evidence type="ECO:0000313" key="3">
    <source>
        <dbReference type="EMBL" id="MBX0297033.1"/>
    </source>
</evidence>
<accession>A0AAW4PHH6</accession>
<dbReference type="Gene3D" id="3.30.450.40">
    <property type="match status" value="1"/>
</dbReference>
<dbReference type="PROSITE" id="PS51078">
    <property type="entry name" value="ICLR_ED"/>
    <property type="match status" value="1"/>
</dbReference>
<comment type="caution">
    <text evidence="3">The sequence shown here is derived from an EMBL/GenBank/DDBJ whole genome shotgun (WGS) entry which is preliminary data.</text>
</comment>
<proteinExistence type="predicted"/>
<feature type="region of interest" description="Disordered" evidence="1">
    <location>
        <begin position="13"/>
        <end position="46"/>
    </location>
</feature>
<keyword evidence="4" id="KW-1185">Reference proteome</keyword>
<feature type="compositionally biased region" description="Basic and acidic residues" evidence="1">
    <location>
        <begin position="16"/>
        <end position="46"/>
    </location>
</feature>
<evidence type="ECO:0000256" key="1">
    <source>
        <dbReference type="SAM" id="MobiDB-lite"/>
    </source>
</evidence>
<protein>
    <recommendedName>
        <fullName evidence="2">IclR-ED domain-containing protein</fullName>
    </recommendedName>
</protein>
<dbReference type="Proteomes" id="UP001430455">
    <property type="component" value="Unassembled WGS sequence"/>
</dbReference>
<feature type="domain" description="IclR-ED" evidence="2">
    <location>
        <begin position="1"/>
        <end position="136"/>
    </location>
</feature>